<keyword evidence="3" id="KW-1185">Reference proteome</keyword>
<comment type="caution">
    <text evidence="2">The sequence shown here is derived from an EMBL/GenBank/DDBJ whole genome shotgun (WGS) entry which is preliminary data.</text>
</comment>
<evidence type="ECO:0000313" key="3">
    <source>
        <dbReference type="Proteomes" id="UP000186551"/>
    </source>
</evidence>
<organism evidence="2 3">
    <name type="scientific">Pontibacter flavimaris</name>
    <dbReference type="NCBI Taxonomy" id="1797110"/>
    <lineage>
        <taxon>Bacteria</taxon>
        <taxon>Pseudomonadati</taxon>
        <taxon>Bacteroidota</taxon>
        <taxon>Cytophagia</taxon>
        <taxon>Cytophagales</taxon>
        <taxon>Hymenobacteraceae</taxon>
        <taxon>Pontibacter</taxon>
    </lineage>
</organism>
<dbReference type="EMBL" id="LVWA01000002">
    <property type="protein sequence ID" value="OKL41957.1"/>
    <property type="molecule type" value="Genomic_DNA"/>
</dbReference>
<name>A0A1Q5PIC3_9BACT</name>
<sequence>MLIYTFAGASLQLVSYYDVGFVTQLAWKAILYTWAILYTSLAQASACAFLYFLYFGYTSIAAASYYLIQAILSKHR</sequence>
<dbReference type="Proteomes" id="UP000186551">
    <property type="component" value="Unassembled WGS sequence"/>
</dbReference>
<feature type="transmembrane region" description="Helical" evidence="1">
    <location>
        <begin position="48"/>
        <end position="68"/>
    </location>
</feature>
<accession>A0A1Q5PIC3</accession>
<keyword evidence="1" id="KW-0472">Membrane</keyword>
<evidence type="ECO:0000313" key="2">
    <source>
        <dbReference type="EMBL" id="OKL41957.1"/>
    </source>
</evidence>
<protein>
    <submittedName>
        <fullName evidence="2">Uncharacterized protein</fullName>
    </submittedName>
</protein>
<evidence type="ECO:0000256" key="1">
    <source>
        <dbReference type="SAM" id="Phobius"/>
    </source>
</evidence>
<keyword evidence="1" id="KW-1133">Transmembrane helix</keyword>
<keyword evidence="1" id="KW-0812">Transmembrane</keyword>
<reference evidence="2 3" key="1">
    <citation type="submission" date="2016-03" db="EMBL/GenBank/DDBJ databases">
        <title>Genome sequence of Pontibacter sp. nov., of the family cytophagaceae, isolated from marine sediment of the Yellow Sea, China.</title>
        <authorList>
            <person name="Zhang G."/>
            <person name="Zhang R."/>
        </authorList>
    </citation>
    <scope>NUCLEOTIDE SEQUENCE [LARGE SCALE GENOMIC DNA]</scope>
    <source>
        <strain evidence="2 3">S10-8</strain>
    </source>
</reference>
<dbReference type="AlphaFoldDB" id="A0A1Q5PIC3"/>
<gene>
    <name evidence="2" type="ORF">A3841_08095</name>
</gene>
<dbReference type="STRING" id="1797110.A3841_08095"/>
<proteinExistence type="predicted"/>